<evidence type="ECO:0000313" key="2">
    <source>
        <dbReference type="EMBL" id="KZB62357.1"/>
    </source>
</evidence>
<gene>
    <name evidence="2" type="ORF">AUP42_05275</name>
    <name evidence="1" type="ORF">DEF21_01865</name>
</gene>
<proteinExistence type="predicted"/>
<evidence type="ECO:0000313" key="1">
    <source>
        <dbReference type="EMBL" id="HBU96636.1"/>
    </source>
</evidence>
<organism evidence="2 3">
    <name type="scientific">Thalassospira lucentensis</name>
    <dbReference type="NCBI Taxonomy" id="168935"/>
    <lineage>
        <taxon>Bacteria</taxon>
        <taxon>Pseudomonadati</taxon>
        <taxon>Pseudomonadota</taxon>
        <taxon>Alphaproteobacteria</taxon>
        <taxon>Rhodospirillales</taxon>
        <taxon>Thalassospiraceae</taxon>
        <taxon>Thalassospira</taxon>
    </lineage>
</organism>
<dbReference type="AlphaFoldDB" id="A0A154L2W9"/>
<dbReference type="Pfam" id="PF12073">
    <property type="entry name" value="DUF3553"/>
    <property type="match status" value="1"/>
</dbReference>
<dbReference type="EMBL" id="DOOG01000019">
    <property type="protein sequence ID" value="HBU96636.1"/>
    <property type="molecule type" value="Genomic_DNA"/>
</dbReference>
<dbReference type="EMBL" id="LPVY01000021">
    <property type="protein sequence ID" value="KZB62357.1"/>
    <property type="molecule type" value="Genomic_DNA"/>
</dbReference>
<dbReference type="InterPro" id="IPR021938">
    <property type="entry name" value="DUF3553"/>
</dbReference>
<reference evidence="1 4" key="2">
    <citation type="journal article" date="2018" name="Nat. Biotechnol.">
        <title>A standardized bacterial taxonomy based on genome phylogeny substantially revises the tree of life.</title>
        <authorList>
            <person name="Parks D.H."/>
            <person name="Chuvochina M."/>
            <person name="Waite D.W."/>
            <person name="Rinke C."/>
            <person name="Skarshewski A."/>
            <person name="Chaumeil P.A."/>
            <person name="Hugenholtz P."/>
        </authorList>
    </citation>
    <scope>NUCLEOTIDE SEQUENCE [LARGE SCALE GENOMIC DNA]</scope>
    <source>
        <strain evidence="1">UBA8707</strain>
    </source>
</reference>
<dbReference type="RefSeq" id="WP_007091313.1">
    <property type="nucleotide sequence ID" value="NZ_CP136684.1"/>
</dbReference>
<accession>A0A154L2W9</accession>
<comment type="caution">
    <text evidence="2">The sequence shown here is derived from an EMBL/GenBank/DDBJ whole genome shotgun (WGS) entry which is preliminary data.</text>
</comment>
<sequence>MDFLLTPGTIVRHPGQPDWGLGRIQAVDGDRIAVNFEEAGRQIIRPRHVVLEIVEAAVGYE</sequence>
<dbReference type="Proteomes" id="UP000076335">
    <property type="component" value="Unassembled WGS sequence"/>
</dbReference>
<protein>
    <submittedName>
        <fullName evidence="1">DUF3553 domain-containing protein</fullName>
    </submittedName>
</protein>
<dbReference type="OrthoDB" id="7361229at2"/>
<dbReference type="GeneID" id="31926421"/>
<reference evidence="2 3" key="1">
    <citation type="submission" date="2015-12" db="EMBL/GenBank/DDBJ databases">
        <title>Genome sequence of Thalassospira lucentensis MCCC 1A02072.</title>
        <authorList>
            <person name="Lu L."/>
            <person name="Lai Q."/>
            <person name="Shao Z."/>
            <person name="Qian P."/>
        </authorList>
    </citation>
    <scope>NUCLEOTIDE SEQUENCE [LARGE SCALE GENOMIC DNA]</scope>
    <source>
        <strain evidence="2 3">MCCC 1A02072</strain>
    </source>
</reference>
<evidence type="ECO:0000313" key="3">
    <source>
        <dbReference type="Proteomes" id="UP000076335"/>
    </source>
</evidence>
<dbReference type="Proteomes" id="UP000264753">
    <property type="component" value="Unassembled WGS sequence"/>
</dbReference>
<evidence type="ECO:0000313" key="4">
    <source>
        <dbReference type="Proteomes" id="UP000264753"/>
    </source>
</evidence>
<name>A0A154L2W9_9PROT</name>